<evidence type="ECO:0000256" key="1">
    <source>
        <dbReference type="ARBA" id="ARBA00004127"/>
    </source>
</evidence>
<gene>
    <name evidence="6" type="ORF">SAMN05444401_4108</name>
</gene>
<evidence type="ECO:0000256" key="2">
    <source>
        <dbReference type="ARBA" id="ARBA00022692"/>
    </source>
</evidence>
<dbReference type="STRING" id="1121298.SAMN05444401_4108"/>
<keyword evidence="7" id="KW-1185">Reference proteome</keyword>
<dbReference type="OrthoDB" id="1930546at2"/>
<evidence type="ECO:0000259" key="5">
    <source>
        <dbReference type="Pfam" id="PF06803"/>
    </source>
</evidence>
<protein>
    <recommendedName>
        <fullName evidence="5">DUF1232 domain-containing protein</fullName>
    </recommendedName>
</protein>
<evidence type="ECO:0000313" key="6">
    <source>
        <dbReference type="EMBL" id="SHJ86506.1"/>
    </source>
</evidence>
<evidence type="ECO:0000256" key="4">
    <source>
        <dbReference type="ARBA" id="ARBA00023136"/>
    </source>
</evidence>
<comment type="subcellular location">
    <subcellularLocation>
        <location evidence="1">Endomembrane system</location>
        <topology evidence="1">Multi-pass membrane protein</topology>
    </subcellularLocation>
</comment>
<sequence length="330" mass="37475">MHISNLEVKLTEKDILSIINDFVKVDNLNIKSITLNNSIILKGTYKSLINLNFKVDVNIYEFKGNLIKLKINSIKLWKLGVLSFIRNMAIKFALKKLNKDGIKFENKFIIIDVDKLLKSIPYISLDISSLLMEPGAMKVKVDDINISLGELLSKSHTVADTTGETSYEEIIESKDNSEEVICYSIEKTSDVYTEVRNNIAAKIPEKYENITDYAFVIPDILALLIRLFKDKRVKLRTKVTLALCIAYITSPYEIIPDKVPFIGKLDDIGVAVFGLSRVIEDVPKEIILSNWEGDNTILMVLESSLTYLMRFTTGAKIEKVYNFMDDIITV</sequence>
<dbReference type="Pfam" id="PF06803">
    <property type="entry name" value="DUF1232"/>
    <property type="match status" value="1"/>
</dbReference>
<dbReference type="RefSeq" id="WP_073011304.1">
    <property type="nucleotide sequence ID" value="NZ_FQZO01000009.1"/>
</dbReference>
<feature type="domain" description="DUF1232" evidence="5">
    <location>
        <begin position="237"/>
        <end position="273"/>
    </location>
</feature>
<name>A0A1M6MSX3_9CLOT</name>
<evidence type="ECO:0000256" key="3">
    <source>
        <dbReference type="ARBA" id="ARBA00022989"/>
    </source>
</evidence>
<keyword evidence="4" id="KW-0472">Membrane</keyword>
<keyword evidence="2" id="KW-0812">Transmembrane</keyword>
<reference evidence="6 7" key="1">
    <citation type="submission" date="2016-11" db="EMBL/GenBank/DDBJ databases">
        <authorList>
            <person name="Jaros S."/>
            <person name="Januszkiewicz K."/>
            <person name="Wedrychowicz H."/>
        </authorList>
    </citation>
    <scope>NUCLEOTIDE SEQUENCE [LARGE SCALE GENOMIC DNA]</scope>
    <source>
        <strain evidence="6 7">DSM 21864</strain>
    </source>
</reference>
<dbReference type="EMBL" id="FQZO01000009">
    <property type="protein sequence ID" value="SHJ86506.1"/>
    <property type="molecule type" value="Genomic_DNA"/>
</dbReference>
<evidence type="ECO:0000313" key="7">
    <source>
        <dbReference type="Proteomes" id="UP000184080"/>
    </source>
</evidence>
<keyword evidence="3" id="KW-1133">Transmembrane helix</keyword>
<proteinExistence type="predicted"/>
<dbReference type="AlphaFoldDB" id="A0A1M6MSX3"/>
<dbReference type="InterPro" id="IPR010652">
    <property type="entry name" value="DUF1232"/>
</dbReference>
<dbReference type="Proteomes" id="UP000184080">
    <property type="component" value="Unassembled WGS sequence"/>
</dbReference>
<organism evidence="6 7">
    <name type="scientific">Clostridium amylolyticum</name>
    <dbReference type="NCBI Taxonomy" id="1121298"/>
    <lineage>
        <taxon>Bacteria</taxon>
        <taxon>Bacillati</taxon>
        <taxon>Bacillota</taxon>
        <taxon>Clostridia</taxon>
        <taxon>Eubacteriales</taxon>
        <taxon>Clostridiaceae</taxon>
        <taxon>Clostridium</taxon>
    </lineage>
</organism>
<accession>A0A1M6MSX3</accession>
<dbReference type="GO" id="GO:0012505">
    <property type="term" value="C:endomembrane system"/>
    <property type="evidence" value="ECO:0007669"/>
    <property type="project" value="UniProtKB-SubCell"/>
</dbReference>